<feature type="domain" description="Trimeric autotransporter adhesin YadA-like head" evidence="4">
    <location>
        <begin position="502"/>
        <end position="528"/>
    </location>
</feature>
<evidence type="ECO:0000256" key="2">
    <source>
        <dbReference type="ARBA" id="ARBA00022927"/>
    </source>
</evidence>
<evidence type="ECO:0008006" key="9">
    <source>
        <dbReference type="Google" id="ProtNLM"/>
    </source>
</evidence>
<feature type="region of interest" description="Disordered" evidence="3">
    <location>
        <begin position="3428"/>
        <end position="3457"/>
    </location>
</feature>
<feature type="domain" description="Trimeric autotransporter adhesin YadA-like stalk" evidence="5">
    <location>
        <begin position="1005"/>
        <end position="1047"/>
    </location>
</feature>
<keyword evidence="8" id="KW-1185">Reference proteome</keyword>
<dbReference type="Gene3D" id="6.20.50.100">
    <property type="match status" value="9"/>
</dbReference>
<accession>N9Q422</accession>
<feature type="domain" description="Trimeric autotransporter adhesin YadA-like stalk" evidence="5">
    <location>
        <begin position="3620"/>
        <end position="3655"/>
    </location>
</feature>
<keyword evidence="2" id="KW-0653">Protein transport</keyword>
<dbReference type="SUPFAM" id="SSF101967">
    <property type="entry name" value="Adhesin YadA, collagen-binding domain"/>
    <property type="match status" value="16"/>
</dbReference>
<feature type="domain" description="Trimeric autotransporter adhesin YadA-like head" evidence="4">
    <location>
        <begin position="463"/>
        <end position="486"/>
    </location>
</feature>
<feature type="domain" description="Trimeric autotransporter adhesin YadA-like stalk" evidence="5">
    <location>
        <begin position="929"/>
        <end position="961"/>
    </location>
</feature>
<organism evidence="7 8">
    <name type="scientific">Acinetobacter vivianii</name>
    <dbReference type="NCBI Taxonomy" id="1776742"/>
    <lineage>
        <taxon>Bacteria</taxon>
        <taxon>Pseudomonadati</taxon>
        <taxon>Pseudomonadota</taxon>
        <taxon>Gammaproteobacteria</taxon>
        <taxon>Moraxellales</taxon>
        <taxon>Moraxellaceae</taxon>
        <taxon>Acinetobacter</taxon>
    </lineage>
</organism>
<evidence type="ECO:0000256" key="1">
    <source>
        <dbReference type="ARBA" id="ARBA00022448"/>
    </source>
</evidence>
<dbReference type="SUPFAM" id="SSF54523">
    <property type="entry name" value="Pili subunits"/>
    <property type="match status" value="1"/>
</dbReference>
<dbReference type="Proteomes" id="UP000013173">
    <property type="component" value="Unassembled WGS sequence"/>
</dbReference>
<dbReference type="Gene3D" id="2.20.70.140">
    <property type="match status" value="14"/>
</dbReference>
<proteinExistence type="predicted"/>
<feature type="domain" description="Trimeric autotransporter adhesin YadA-like stalk" evidence="5">
    <location>
        <begin position="2069"/>
        <end position="2101"/>
    </location>
</feature>
<evidence type="ECO:0000256" key="3">
    <source>
        <dbReference type="SAM" id="MobiDB-lite"/>
    </source>
</evidence>
<feature type="domain" description="Trimeric autotransporter adhesin YadA-like stalk" evidence="5">
    <location>
        <begin position="1686"/>
        <end position="1723"/>
    </location>
</feature>
<evidence type="ECO:0000259" key="5">
    <source>
        <dbReference type="Pfam" id="PF05662"/>
    </source>
</evidence>
<gene>
    <name evidence="7" type="ORF">F892_00138</name>
</gene>
<dbReference type="Gene3D" id="2.150.10.10">
    <property type="entry name" value="Serralysin-like metalloprotease, C-terminal"/>
    <property type="match status" value="12"/>
</dbReference>
<evidence type="ECO:0000313" key="8">
    <source>
        <dbReference type="Proteomes" id="UP000013173"/>
    </source>
</evidence>
<evidence type="ECO:0000259" key="4">
    <source>
        <dbReference type="Pfam" id="PF05658"/>
    </source>
</evidence>
<comment type="caution">
    <text evidence="7">The sequence shown here is derived from an EMBL/GenBank/DDBJ whole genome shotgun (WGS) entry which is preliminary data.</text>
</comment>
<feature type="domain" description="Trimeric autotransporter adhesin YadA-like head" evidence="4">
    <location>
        <begin position="715"/>
        <end position="740"/>
    </location>
</feature>
<feature type="domain" description="Trimeric autotransporter adhesin YadA-like head" evidence="4">
    <location>
        <begin position="299"/>
        <end position="325"/>
    </location>
</feature>
<feature type="domain" description="Trimeric autotransporter adhesin YadA-like stalk" evidence="5">
    <location>
        <begin position="1422"/>
        <end position="1458"/>
    </location>
</feature>
<sequence length="3789" mass="376435">MNKIYRLVWNKSLCLWTVVSEHARGVSKKRNVGTTVKLQDQSEQNIQNIALLTSDDVATVKRTLQVLGVTSALFLGLSTVQPTSAATYTGNGGKNTCNSAGGAGPDGLQYGKDAGPIDGSGTWSNVIGCNASGGNVLAATAVGSSAKVTGDGGTAVGFSAEATARSAGYGMQAKATGNQSTAIGPWSQASGTGSVAMGSDGLSNNRASGAQATGNQSVAIAGRARASGGKSVAIGHNAIAEGNGDVAMGSDAYAKGSNDLSATAVGRGARAEGEDALAVGNTAKATANYAGAVGNFAEASARNAMAVGNSAKASGEFSSAFGNFSEASGLQSTASGNGAKATGEFASAYGNNSEATGKYALASGNFANAAGESAVALGDLANASEANTTAVGVQSKASAVGALALGHKAEASGLNAIATGAKAKATGESTIAVGDNAQAAGDSDIAIGRGAYAQGVTENGTAYTAIAIGSGALAENKNTIALGQDSVASGLAATAISDGAKATGTASTAVGYLAEASANGATVTGAYAIASGERSSAFGSLVEARGVRSSAFGNEAKANGDSSVAVGDGAQAQGENDIAIGRDAATSSGTTDNIAIGHGVTTGDTGQNVAMGSGATSANAASSEGGAVAIGRDQVARGDGAVAIGDPNNANGNGAVALGRNNTAAGNDDASEAANGAVAIGNENKAIGQGSVALGNQSTAAEAGSIALGDSANAQAARGIALGSNAVATNADDVALGAGSVTSTATGAGYLTGTAAPSSVVSVGSAGNERRIQHLSDGAEDTDAVNVRQLKHVKGVVDEQGESTANALGGGSTYDPETGAISNPTYNVNGNNVNNVGDALAELDKGWTLQSNGENADAIKAGDTVDIGTADGEENLQVEKEGNNIKYSLNRDLKVDSVTAGDTVMNNDGMTIAGGPSVTKSGIDAAGNKITNVAEGTEGTDAVNKDQLDRETAAAKTEVEAGKNMTVESETGADGQTIYTVATADDVEFDSVKVGDVSIDGATGKITGVTAGDVNPDSTDAINGSQLAGTAQSVSDALGGGSTVNPDGTVTAPNYNINGTDVNNVGDALAELDKGWTLQTNGENADAIKAGDTVDIGTADGEENLQVEKEGNNIKYSLNRDLKVDSVTAGDTVMNTDGMTIAGGPSVTKDGIDAGGNKITNVADGTEASDAVNKGQLDQVGDDLTNKGFGLTAQDGSTVQKKLGEAVDVIGADSNISTKVEDGKIAIELARDLDVDSVTAGDTVMNTDGMTIAGGPSVTKDGIDAAGNKITNVAAGDVNPDSTDAINGSQLAGTAQSVSDALGGGSTVNPDGTVSAPTYNVNGNNVNNVGDALAELDKGWTLQSNGENADAIKAGDTVDIGTADGEENLQVSKEGNDIKYSLNRDLKVDSVTAGDTVINNEGLTIAGGPSVTKDGIDAGGSKITNVAEGTEGTDAVNKDQLDQVGNDLTDKGFGLTAQDGSTVQKKLGEAVEVVGADSNISTKVQDGKVAIELARDLDVDSVTAGDTVINNEGLTIAGGPSVTKDGIDAAGNKITNVAAGDVNSDSTDAINGSQLAGTAQSVSDALGGGSTVNPDGTVSAPTYNVNGNNVNNVGDALAELDKGWTLQSNGENADAIKAGDTVDIGTADGEENLQVSKEGNDIKYSLNRDLKVDSVTAGDTVINNDGMTIAGGPSVTKDGIDAGGSKITNVGDGTEASDAVNKGQLDQVNDDLTNKGFGLTAQDGSTVQKKLGEAVEVVGADSNISTKVQDGKVAIELARDLDVDSVTAGDTVINNEGLTIAGGPSVTKDGIDAAGNKITNVADGEVTAGSKDAVNGGQLNDSVGSVGDMLGGGVTNEGGKLNGPFTVNDNGYANVAEAIEGETAAAKTEVEAGKNMTVESETGANGQTIYTVATADDVEFNSVKVGDVSIDGATGKITGVTAGDVNPDSTDAINGSQLAGTAQSVSDALGGGSTVNPDGTVSAPTYNVNGNNVNNVGDALAELDKGWTLQSNGENAAAVKAGDTVDIGTADGEENLQVAKEGNDIKYSLNRDLKVDSVTAGDTVINNEGLTIAGGPSVTKSGIDAGGNKITNVAEGTEGTDAVNKDQLDQVVADNDARNSKLGESTANALGGGSTYDPETGAISNPNYSVNGNDVNNVGDAIAELDKGWTLQTNGENAAAVKAGDTVDIGTVDGEENLQVAKDGNDIKYSLNRDLKVDSVTAGDTVINNEGLTIVGGPSITKDGIDAAGNKITNVAAGTEGTDAVNKDQLDQVVAGNDNRTSKLGESTASGLGGGSTYDPVTGAISSPTYTVNGSDVNNVGDAITALDKGWTLQSNGENAGAVKAGDPVDIGTVDGEENLQVAKDGNDIKYSLNRDLKVDSVTAGDTRLDNSGVEVKDAVGNSTTMVAGGTIVKDAQGNSTATTAAGTTIKDVQGNSTILNGTGLAFTDASGAPVGPSVSRTGIDAGGEKITNVAEGEVAADSKEAINGSQLHAQGEGVKDIIGGDTAYDPETGRYTNPNIGGTGKDNLNDAIGAVGEAATKAKTTVTEGDNMVVTESTNADGSTNYEVATARDVNFDSVQVGDVNIDGATGKISGVTAGTVSADSTEAINGSQLHAQGEGVKNIIGGDTAYDPETGRYTNPNIGGTGKDNLNDAIGAVGEAATKAKTTVTEGDNIVVTESTNADGSTNYEVATARDVNFDSVQVGDVNIDSATGKISGVTAGTVSSDSTEAINGSQLYAQGEGVKNIIGGDTAYDPETGRYTNPNIGGTGKDNLNDAIGAVGEAAKAAKTTVTEGDNIVVSETKNADGSTNYEVATARDVNFDSVKVGGVSIDGTTGKISGVAAGDVNPDSTDAINGSQLAGTAQSVSDALGGGSTVNPDGTVSAPNYNVNGNNVNNVGDALAELDKGWTLQTNGANAGAVKAGDTVDIGTADGEENLQVSKEGNDIKYSLNRDLKVDSVTAGDTVINNEGLTIAGGPSVTRSGIDAGNNKITNVAEGTDGTDAVNKGQLDQVAQASDDKLNHLGESTADGLGGGATFDPRTGAISNPTYTVNGTDVNNVGDAITALDKGWTLQSNGENAAAVKAGDTVDIGTADGEENLQVSKEGNDIKYSLNRDLKVDSVTAGDTVINTDGLTIAGGPSVTKEGIDAGGKKLTNVAPGTVSPDSTDAINGSQLHAQGEGVKNIIGGNTTYDPNTGKYTNPNLGGTGKDNINDAIGAVGDAAKAAKTTVTEGDNIVVSETKNADGSTNYEVATAKDVKFDSVTSTDDEGNETVLTAKGTQVKDGEGNEAEYGAKGITLQDKDGNGTVLNQGGLSFVDPMGNNIGPSITAGGINAGNTVIGGVAAGRVAADSQDAINGSQLRGVSDSVANSIGGNTTVNDDGTINTSNVGNTGKDNVHDAIDSVRDAAEKAKSTVSEGKNIVVKESKNADGSTDYEVSTSPDMEVDSVTAGDTRVDGDGLHIEGGPSVTKDGIDAGDKKITGVEDGTIAEGSKDAINGGQVKDITDSVRDAIGGNTTVNEDGTINTKDVGGTGHDNINDAIASVKNEAKGAKSTVSKGDDNVKVTARKNDDGSTDYEVGLEDKIKVKEVEADQVNAGQVNVKGDNGSTTITGDGVSVTGPNGEKGPSMTTDGINAGGKKVKGVADGRIEKGSQEAINGGQLHQSYEDVGAALGGGAGYDPEKGWKGPSYNVAGGSYNNVGDALGAIDDRVTNLSDQMQQAFYDTNQRIDDVKKHANAGIAAAMALEAAPYLAGKYTYAVGAAYHGGENAVGVTLRKTADNGRWSLSGGVAAASQGDPSFRVGLSGSFD</sequence>
<name>N9Q422_9GAMM</name>
<dbReference type="OrthoDB" id="1631723at2"/>
<feature type="domain" description="ESPR" evidence="6">
    <location>
        <begin position="1"/>
        <end position="34"/>
    </location>
</feature>
<dbReference type="InterPro" id="IPR045584">
    <property type="entry name" value="Pilin-like"/>
</dbReference>
<keyword evidence="1" id="KW-0813">Transport</keyword>
<feature type="domain" description="Trimeric autotransporter adhesin YadA-like stalk" evidence="5">
    <location>
        <begin position="2819"/>
        <end position="2861"/>
    </location>
</feature>
<feature type="compositionally biased region" description="Polar residues" evidence="3">
    <location>
        <begin position="201"/>
        <end position="214"/>
    </location>
</feature>
<dbReference type="EMBL" id="APRW01000002">
    <property type="protein sequence ID" value="ENX24716.1"/>
    <property type="molecule type" value="Genomic_DNA"/>
</dbReference>
<feature type="domain" description="Trimeric autotransporter adhesin YadA-like stalk" evidence="5">
    <location>
        <begin position="1269"/>
        <end position="1311"/>
    </location>
</feature>
<feature type="domain" description="Trimeric autotransporter adhesin YadA-like stalk" evidence="5">
    <location>
        <begin position="1158"/>
        <end position="1195"/>
    </location>
</feature>
<dbReference type="GO" id="GO:0019867">
    <property type="term" value="C:outer membrane"/>
    <property type="evidence" value="ECO:0007669"/>
    <property type="project" value="InterPro"/>
</dbReference>
<feature type="domain" description="Trimeric autotransporter adhesin YadA-like stalk" evidence="5">
    <location>
        <begin position="1797"/>
        <end position="1828"/>
    </location>
</feature>
<dbReference type="Gene3D" id="6.10.250.2040">
    <property type="match status" value="6"/>
</dbReference>
<reference evidence="7 8" key="1">
    <citation type="submission" date="2013-02" db="EMBL/GenBank/DDBJ databases">
        <title>The Genome Sequence of Acinetobacter sp. NIPH 2168.</title>
        <authorList>
            <consortium name="The Broad Institute Genome Sequencing Platform"/>
            <consortium name="The Broad Institute Genome Sequencing Center for Infectious Disease"/>
            <person name="Cerqueira G."/>
            <person name="Feldgarden M."/>
            <person name="Courvalin P."/>
            <person name="Perichon B."/>
            <person name="Grillot-Courvalin C."/>
            <person name="Clermont D."/>
            <person name="Rocha E."/>
            <person name="Yoon E.-J."/>
            <person name="Nemec A."/>
            <person name="Walker B."/>
            <person name="Young S.K."/>
            <person name="Zeng Q."/>
            <person name="Gargeya S."/>
            <person name="Fitzgerald M."/>
            <person name="Haas B."/>
            <person name="Abouelleil A."/>
            <person name="Alvarado L."/>
            <person name="Arachchi H.M."/>
            <person name="Berlin A.M."/>
            <person name="Chapman S.B."/>
            <person name="Dewar J."/>
            <person name="Goldberg J."/>
            <person name="Griggs A."/>
            <person name="Gujja S."/>
            <person name="Hansen M."/>
            <person name="Howarth C."/>
            <person name="Imamovic A."/>
            <person name="Larimer J."/>
            <person name="McCowan C."/>
            <person name="Murphy C."/>
            <person name="Neiman D."/>
            <person name="Pearson M."/>
            <person name="Priest M."/>
            <person name="Roberts A."/>
            <person name="Saif S."/>
            <person name="Shea T."/>
            <person name="Sisk P."/>
            <person name="Sykes S."/>
            <person name="Wortman J."/>
            <person name="Nusbaum C."/>
            <person name="Birren B."/>
        </authorList>
    </citation>
    <scope>NUCLEOTIDE SEQUENCE [LARGE SCALE GENOMIC DNA]</scope>
    <source>
        <strain evidence="7 8">NIPH 2168</strain>
    </source>
</reference>
<dbReference type="InterPro" id="IPR024973">
    <property type="entry name" value="ESPR"/>
</dbReference>
<feature type="domain" description="Trimeric autotransporter adhesin YadA-like stalk" evidence="5">
    <location>
        <begin position="1533"/>
        <end position="1575"/>
    </location>
</feature>
<dbReference type="InterPro" id="IPR008640">
    <property type="entry name" value="Adhesin_Head_dom"/>
</dbReference>
<feature type="domain" description="Trimeric autotransporter adhesin YadA-like stalk" evidence="5">
    <location>
        <begin position="1916"/>
        <end position="1958"/>
    </location>
</feature>
<feature type="domain" description="Trimeric autotransporter adhesin YadA-like stalk" evidence="5">
    <location>
        <begin position="3321"/>
        <end position="3363"/>
    </location>
</feature>
<dbReference type="Pfam" id="PF05658">
    <property type="entry name" value="YadA_head"/>
    <property type="match status" value="15"/>
</dbReference>
<feature type="domain" description="Trimeric autotransporter adhesin YadA-like stalk" evidence="5">
    <location>
        <begin position="2696"/>
        <end position="2732"/>
    </location>
</feature>
<feature type="domain" description="Trimeric autotransporter adhesin YadA-like stalk" evidence="5">
    <location>
        <begin position="771"/>
        <end position="809"/>
    </location>
</feature>
<dbReference type="GO" id="GO:0015031">
    <property type="term" value="P:protein transport"/>
    <property type="evidence" value="ECO:0007669"/>
    <property type="project" value="UniProtKB-KW"/>
</dbReference>
<feature type="domain" description="Trimeric autotransporter adhesin YadA-like head" evidence="4">
    <location>
        <begin position="636"/>
        <end position="661"/>
    </location>
</feature>
<feature type="domain" description="Trimeric autotransporter adhesin YadA-like head" evidence="4">
    <location>
        <begin position="327"/>
        <end position="353"/>
    </location>
</feature>
<dbReference type="Gene3D" id="1.20.5.170">
    <property type="match status" value="4"/>
</dbReference>
<dbReference type="Gene3D" id="3.30.1300.30">
    <property type="entry name" value="GSPII I/J protein-like"/>
    <property type="match status" value="1"/>
</dbReference>
<feature type="domain" description="Trimeric autotransporter adhesin YadA-like stalk" evidence="5">
    <location>
        <begin position="3460"/>
        <end position="3501"/>
    </location>
</feature>
<feature type="domain" description="Trimeric autotransporter adhesin YadA-like head" evidence="4">
    <location>
        <begin position="139"/>
        <end position="160"/>
    </location>
</feature>
<feature type="domain" description="Trimeric autotransporter adhesin YadA-like head" evidence="4">
    <location>
        <begin position="544"/>
        <end position="570"/>
    </location>
</feature>
<feature type="domain" description="Trimeric autotransporter adhesin YadA-like head" evidence="4">
    <location>
        <begin position="261"/>
        <end position="281"/>
    </location>
</feature>
<feature type="domain" description="Trimeric autotransporter adhesin YadA-like stalk" evidence="5">
    <location>
        <begin position="2573"/>
        <end position="2609"/>
    </location>
</feature>
<feature type="domain" description="Trimeric autotransporter adhesin YadA-like head" evidence="4">
    <location>
        <begin position="226"/>
        <end position="252"/>
    </location>
</feature>
<dbReference type="InterPro" id="IPR008635">
    <property type="entry name" value="Coiled_stalk_dom"/>
</dbReference>
<feature type="domain" description="Trimeric autotransporter adhesin YadA-like stalk" evidence="5">
    <location>
        <begin position="2231"/>
        <end position="2264"/>
    </location>
</feature>
<feature type="domain" description="Trimeric autotransporter adhesin YadA-like stalk" evidence="5">
    <location>
        <begin position="2450"/>
        <end position="2485"/>
    </location>
</feature>
<dbReference type="Pfam" id="PF05662">
    <property type="entry name" value="YadA_stalk"/>
    <property type="match status" value="21"/>
</dbReference>
<feature type="domain" description="Trimeric autotransporter adhesin YadA-like head" evidence="4">
    <location>
        <begin position="686"/>
        <end position="712"/>
    </location>
</feature>
<dbReference type="Pfam" id="PF13018">
    <property type="entry name" value="ESPR"/>
    <property type="match status" value="1"/>
</dbReference>
<dbReference type="HOGENOM" id="CLU_224563_0_0_6"/>
<evidence type="ECO:0000313" key="7">
    <source>
        <dbReference type="EMBL" id="ENX24716.1"/>
    </source>
</evidence>
<feature type="region of interest" description="Disordered" evidence="3">
    <location>
        <begin position="3580"/>
        <end position="3618"/>
    </location>
</feature>
<feature type="domain" description="Trimeric autotransporter adhesin YadA-like head" evidence="4">
    <location>
        <begin position="355"/>
        <end position="379"/>
    </location>
</feature>
<feature type="domain" description="Trimeric autotransporter adhesin YadA-like head" evidence="4">
    <location>
        <begin position="175"/>
        <end position="199"/>
    </location>
</feature>
<dbReference type="PATRIC" id="fig|1217706.3.peg.129"/>
<evidence type="ECO:0000259" key="6">
    <source>
        <dbReference type="Pfam" id="PF13018"/>
    </source>
</evidence>
<dbReference type="InterPro" id="IPR011049">
    <property type="entry name" value="Serralysin-like_metalloprot_C"/>
</dbReference>
<feature type="domain" description="Trimeric autotransporter adhesin YadA-like head" evidence="4">
    <location>
        <begin position="425"/>
        <end position="451"/>
    </location>
</feature>
<feature type="region of interest" description="Disordered" evidence="3">
    <location>
        <begin position="191"/>
        <end position="214"/>
    </location>
</feature>
<feature type="domain" description="Trimeric autotransporter adhesin YadA-like stalk" evidence="5">
    <location>
        <begin position="3134"/>
        <end position="3173"/>
    </location>
</feature>
<protein>
    <recommendedName>
        <fullName evidence="9">Trimeric autotransporter adhesin YadA-like head domain-containing protein</fullName>
    </recommendedName>
</protein>
<dbReference type="CDD" id="cd12820">
    <property type="entry name" value="LbR_YadA-like"/>
    <property type="match status" value="5"/>
</dbReference>
<feature type="domain" description="Trimeric autotransporter adhesin YadA-like stalk" evidence="5">
    <location>
        <begin position="2972"/>
        <end position="3003"/>
    </location>
</feature>
<feature type="domain" description="Trimeric autotransporter adhesin YadA-like head" evidence="4">
    <location>
        <begin position="397"/>
        <end position="423"/>
    </location>
</feature>